<accession>A0ACC7MFQ8</accession>
<keyword evidence="2" id="KW-1185">Reference proteome</keyword>
<gene>
    <name evidence="1" type="ORF">QPK29_020655</name>
</gene>
<comment type="caution">
    <text evidence="1">The sequence shown here is derived from an EMBL/GenBank/DDBJ whole genome shotgun (WGS) entry which is preliminary data.</text>
</comment>
<name>A0ACC7MFQ8_9BURK</name>
<sequence>MIKTLRRMAAGSAFMAGEDRRAGARSRWFCYPYPSEEFTIATSVSERDGTLDARKRLCDNAVVTMTGASPYTRQDMHTPGDSIPFALSVADERVYEPRAVPLGKNCGCVCPGCKQPVYAKHCMSGKRAPHFAHAPGSDCATGFETALHLAAKQLIESRAVLAFPELVASLKIADDTGTMHKPERQLVASGRRPLKSVVLEERLGQIRPDVRVDAEGLGAVLVEVAVTHFVDERKLQLIEQEQIPAIEIDLSKFRDATFAALERALFDDPRCTRWLYHPGVAKAKRDLRESIQWLLDAATKNAEAWARTHAAREEAERAENAARNAQQTARLLAEVEAADTRRAQVAERKRVADESSRRRRLEELRRAAAFKARPEEQKREILLRRLGLDRLPPILSLSVRGATAFGVKDPLVWQATLFGGLVHQQPAKGNGWVARNYARAWMRHRFSVPPGRDLEANDAIDDYLMKLAAAGALIDCRTNSYVIAVADLTCFEHVTAVKNDRNFDPARLQWTPKDHWPDKAQVWVLTETMKRNVNEAGRWFKMASEMHRNTGFSPIQICEWASQIGATKEAIAHYLIRTGYLRVGPTVLV</sequence>
<reference evidence="1" key="1">
    <citation type="submission" date="2024-11" db="EMBL/GenBank/DDBJ databases">
        <title>Description of Massilia orientalis sp. nov., isolated from rhizosphere soil of Ageratina adenophora.</title>
        <authorList>
            <person name="Wang Y."/>
        </authorList>
    </citation>
    <scope>NUCLEOTIDE SEQUENCE</scope>
    <source>
        <strain evidence="1">YIM B02787</strain>
    </source>
</reference>
<protein>
    <submittedName>
        <fullName evidence="1">Competence protein CoiA family protein</fullName>
    </submittedName>
</protein>
<organism evidence="1 2">
    <name type="scientific">Massilia orientalis</name>
    <dbReference type="NCBI Taxonomy" id="3050128"/>
    <lineage>
        <taxon>Bacteria</taxon>
        <taxon>Pseudomonadati</taxon>
        <taxon>Pseudomonadota</taxon>
        <taxon>Betaproteobacteria</taxon>
        <taxon>Burkholderiales</taxon>
        <taxon>Oxalobacteraceae</taxon>
        <taxon>Telluria group</taxon>
        <taxon>Massilia</taxon>
    </lineage>
</organism>
<evidence type="ECO:0000313" key="2">
    <source>
        <dbReference type="Proteomes" id="UP001168096"/>
    </source>
</evidence>
<dbReference type="Proteomes" id="UP001168096">
    <property type="component" value="Unassembled WGS sequence"/>
</dbReference>
<proteinExistence type="predicted"/>
<dbReference type="EMBL" id="JASNRB020000013">
    <property type="protein sequence ID" value="MFJ1470129.1"/>
    <property type="molecule type" value="Genomic_DNA"/>
</dbReference>
<evidence type="ECO:0000313" key="1">
    <source>
        <dbReference type="EMBL" id="MFJ1470129.1"/>
    </source>
</evidence>